<dbReference type="Gene3D" id="3.20.20.80">
    <property type="entry name" value="Glycosidases"/>
    <property type="match status" value="1"/>
</dbReference>
<keyword evidence="3" id="KW-1185">Reference proteome</keyword>
<evidence type="ECO:0000313" key="3">
    <source>
        <dbReference type="Proteomes" id="UP000632138"/>
    </source>
</evidence>
<feature type="signal peptide" evidence="1">
    <location>
        <begin position="1"/>
        <end position="18"/>
    </location>
</feature>
<keyword evidence="2" id="KW-0378">Hydrolase</keyword>
<dbReference type="InterPro" id="IPR052750">
    <property type="entry name" value="GH18_Chitinase"/>
</dbReference>
<dbReference type="PANTHER" id="PTHR42976">
    <property type="entry name" value="BIFUNCTIONAL CHITINASE/LYSOZYME-RELATED"/>
    <property type="match status" value="1"/>
</dbReference>
<dbReference type="SUPFAM" id="SSF51445">
    <property type="entry name" value="(Trans)glycosidases"/>
    <property type="match status" value="1"/>
</dbReference>
<organism evidence="2 3">
    <name type="scientific">Paractinoplanes ovalisporus</name>
    <dbReference type="NCBI Taxonomy" id="2810368"/>
    <lineage>
        <taxon>Bacteria</taxon>
        <taxon>Bacillati</taxon>
        <taxon>Actinomycetota</taxon>
        <taxon>Actinomycetes</taxon>
        <taxon>Micromonosporales</taxon>
        <taxon>Micromonosporaceae</taxon>
        <taxon>Paractinoplanes</taxon>
    </lineage>
</organism>
<dbReference type="Proteomes" id="UP000632138">
    <property type="component" value="Unassembled WGS sequence"/>
</dbReference>
<proteinExistence type="predicted"/>
<comment type="caution">
    <text evidence="2">The sequence shown here is derived from an EMBL/GenBank/DDBJ whole genome shotgun (WGS) entry which is preliminary data.</text>
</comment>
<sequence length="321" mass="32684">MRWLVAVALVLLTGACTGGSDDTPSETTPPVTPLPVVAPYIDIVSGTVDIAAVAAATGQKSYTLAFVLADSAGSCTATWGGTTALDDRTVQAEIAKIDSVGGTPVVSTGGASGTYLESVCSADELATQYARALDAAGSNHLDVDIEQTVAPATVVEGLTKLQKDRAATITLTVPVGGTELGLTDASVALLRAAEQAGLDVTVNAMTMNFDASGDWGTAMTTATEAVRDDVAAVWSDLDDAAVYKMLGVTPMIGVNDTGPVTTAANVTTLLSYAGTKGLGFVRFWSVNRDNGGCTDGSVSPTCSGIAQTEYQFTKQFAAYTG</sequence>
<reference evidence="2 3" key="1">
    <citation type="submission" date="2021-01" db="EMBL/GenBank/DDBJ databases">
        <title>Actinoplanes sp. nov. LDG1-06 isolated from lichen.</title>
        <authorList>
            <person name="Saeng-In P."/>
            <person name="Phongsopitanun W."/>
            <person name="Kanchanasin P."/>
            <person name="Yuki M."/>
            <person name="Kudo T."/>
            <person name="Ohkuma M."/>
            <person name="Tanasupawat S."/>
        </authorList>
    </citation>
    <scope>NUCLEOTIDE SEQUENCE [LARGE SCALE GENOMIC DNA]</scope>
    <source>
        <strain evidence="2 3">LDG1-06</strain>
    </source>
</reference>
<protein>
    <submittedName>
        <fullName evidence="2">Glycosyl hydrolase</fullName>
    </submittedName>
</protein>
<dbReference type="EMBL" id="JAENHP010000008">
    <property type="protein sequence ID" value="MBM2618793.1"/>
    <property type="molecule type" value="Genomic_DNA"/>
</dbReference>
<name>A0ABS2AG28_9ACTN</name>
<dbReference type="InterPro" id="IPR017853">
    <property type="entry name" value="GH"/>
</dbReference>
<keyword evidence="1" id="KW-0732">Signal</keyword>
<gene>
    <name evidence="2" type="ORF">JIG36_24855</name>
</gene>
<evidence type="ECO:0000313" key="2">
    <source>
        <dbReference type="EMBL" id="MBM2618793.1"/>
    </source>
</evidence>
<accession>A0ABS2AG28</accession>
<dbReference type="PANTHER" id="PTHR42976:SF1">
    <property type="entry name" value="GH18 DOMAIN-CONTAINING PROTEIN-RELATED"/>
    <property type="match status" value="1"/>
</dbReference>
<dbReference type="RefSeq" id="WP_203378805.1">
    <property type="nucleotide sequence ID" value="NZ_JAENHP010000008.1"/>
</dbReference>
<evidence type="ECO:0000256" key="1">
    <source>
        <dbReference type="SAM" id="SignalP"/>
    </source>
</evidence>
<feature type="chain" id="PRO_5045166360" evidence="1">
    <location>
        <begin position="19"/>
        <end position="321"/>
    </location>
</feature>
<dbReference type="GO" id="GO:0016787">
    <property type="term" value="F:hydrolase activity"/>
    <property type="evidence" value="ECO:0007669"/>
    <property type="project" value="UniProtKB-KW"/>
</dbReference>
<dbReference type="PROSITE" id="PS51257">
    <property type="entry name" value="PROKAR_LIPOPROTEIN"/>
    <property type="match status" value="1"/>
</dbReference>